<feature type="compositionally biased region" description="Basic residues" evidence="1">
    <location>
        <begin position="249"/>
        <end position="264"/>
    </location>
</feature>
<feature type="signal peptide" evidence="2">
    <location>
        <begin position="1"/>
        <end position="21"/>
    </location>
</feature>
<proteinExistence type="predicted"/>
<gene>
    <name evidence="3 5 6" type="ORF">SRAE_1000188700</name>
</gene>
<reference evidence="5" key="2">
    <citation type="submission" date="2020-12" db="UniProtKB">
        <authorList>
            <consortium name="WormBaseParasite"/>
        </authorList>
    </citation>
    <scope>IDENTIFICATION</scope>
</reference>
<feature type="chain" id="PRO_5015030343" evidence="2">
    <location>
        <begin position="22"/>
        <end position="432"/>
    </location>
</feature>
<evidence type="ECO:0000256" key="2">
    <source>
        <dbReference type="SAM" id="SignalP"/>
    </source>
</evidence>
<keyword evidence="2" id="KW-0732">Signal</keyword>
<organism evidence="3">
    <name type="scientific">Strongyloides ratti</name>
    <name type="common">Parasitic roundworm</name>
    <dbReference type="NCBI Taxonomy" id="34506"/>
    <lineage>
        <taxon>Eukaryota</taxon>
        <taxon>Metazoa</taxon>
        <taxon>Ecdysozoa</taxon>
        <taxon>Nematoda</taxon>
        <taxon>Chromadorea</taxon>
        <taxon>Rhabditida</taxon>
        <taxon>Tylenchina</taxon>
        <taxon>Panagrolaimomorpha</taxon>
        <taxon>Strongyloidoidea</taxon>
        <taxon>Strongyloididae</taxon>
        <taxon>Strongyloides</taxon>
    </lineage>
</organism>
<dbReference type="EMBL" id="LN609528">
    <property type="protein sequence ID" value="CEF63627.1"/>
    <property type="molecule type" value="Genomic_DNA"/>
</dbReference>
<evidence type="ECO:0000313" key="6">
    <source>
        <dbReference type="WormBase" id="SRAE_1000188700"/>
    </source>
</evidence>
<reference evidence="3 4" key="1">
    <citation type="submission" date="2014-09" db="EMBL/GenBank/DDBJ databases">
        <authorList>
            <person name="Martin A.A."/>
        </authorList>
    </citation>
    <scope>NUCLEOTIDE SEQUENCE</scope>
    <source>
        <strain evidence="4">ED321</strain>
        <strain evidence="3">ED321 Heterogonic</strain>
    </source>
</reference>
<accession>A0A090L1Q0</accession>
<name>A0A090L1Q0_STRRB</name>
<dbReference type="GeneID" id="36375992"/>
<dbReference type="WBParaSite" id="SRAE_1000188700.1">
    <property type="protein sequence ID" value="SRAE_1000188700.1"/>
    <property type="gene ID" value="WBGene00258497"/>
</dbReference>
<dbReference type="Proteomes" id="UP000035682">
    <property type="component" value="Unplaced"/>
</dbReference>
<dbReference type="AlphaFoldDB" id="A0A090L1Q0"/>
<evidence type="ECO:0000313" key="3">
    <source>
        <dbReference type="EMBL" id="CEF63627.1"/>
    </source>
</evidence>
<evidence type="ECO:0000313" key="4">
    <source>
        <dbReference type="Proteomes" id="UP000035682"/>
    </source>
</evidence>
<feature type="region of interest" description="Disordered" evidence="1">
    <location>
        <begin position="242"/>
        <end position="283"/>
    </location>
</feature>
<keyword evidence="4" id="KW-1185">Reference proteome</keyword>
<dbReference type="WormBase" id="SRAE_1000188700">
    <property type="protein sequence ID" value="SRP05188"/>
    <property type="gene ID" value="WBGene00258497"/>
</dbReference>
<protein>
    <submittedName>
        <fullName evidence="3 5">Uncharacterized protein</fullName>
    </submittedName>
</protein>
<sequence>MIIKIFQFIILLSFILLYVNGNEYCSTLISCKYEVQKQFRLCIQNVLKLFLETNNFPENYLDAIKCKKNAQTFEKLQNNSIITKHNETLTCANNTMFSDSFSNSTKLKCSILTSEIKNKYIFKNIGKSTFEECLDQKVIADERCEVIEECCPTIGKCNPIYNKPNQERFKRIFKTKSQILTNCFFNHKIALVNPEQILSSNVNKTVDIKNITETKNNTQSNVNINQIVSNNDNKVRKITKEEKVVKKQSSNKKKKNNKLKKKGHGNLSLDETKNKINQNKKQKESYKLNTNIARKVFATWGCNSVEVLNSLVNVFTKKCSKIQDKSLKEDTVKMPTIETIENVLRKDQKVLTAHCVREHKEFGGKCSDETNLAPYKEIGDNIQFCRNYDILDSYKEILDSNNDADNCHIKYSKFKLHLYKLKNCCLWNFKQN</sequence>
<evidence type="ECO:0000256" key="1">
    <source>
        <dbReference type="SAM" id="MobiDB-lite"/>
    </source>
</evidence>
<evidence type="ECO:0000313" key="5">
    <source>
        <dbReference type="WBParaSite" id="SRAE_1000188700.1"/>
    </source>
</evidence>
<dbReference type="RefSeq" id="XP_024502828.1">
    <property type="nucleotide sequence ID" value="XM_024648897.1"/>
</dbReference>
<dbReference type="CTD" id="36375992"/>